<feature type="coiled-coil region" evidence="1">
    <location>
        <begin position="5"/>
        <end position="39"/>
    </location>
</feature>
<name>A0A9W9Y9E4_9CNID</name>
<organism evidence="5 6">
    <name type="scientific">Desmophyllum pertusum</name>
    <dbReference type="NCBI Taxonomy" id="174260"/>
    <lineage>
        <taxon>Eukaryota</taxon>
        <taxon>Metazoa</taxon>
        <taxon>Cnidaria</taxon>
        <taxon>Anthozoa</taxon>
        <taxon>Hexacorallia</taxon>
        <taxon>Scleractinia</taxon>
        <taxon>Caryophylliina</taxon>
        <taxon>Caryophylliidae</taxon>
        <taxon>Desmophyllum</taxon>
    </lineage>
</organism>
<feature type="non-terminal residue" evidence="5">
    <location>
        <position position="1"/>
    </location>
</feature>
<dbReference type="InterPro" id="IPR048751">
    <property type="entry name" value="CCDC138_CC"/>
</dbReference>
<reference evidence="5" key="1">
    <citation type="submission" date="2023-01" db="EMBL/GenBank/DDBJ databases">
        <title>Genome assembly of the deep-sea coral Lophelia pertusa.</title>
        <authorList>
            <person name="Herrera S."/>
            <person name="Cordes E."/>
        </authorList>
    </citation>
    <scope>NUCLEOTIDE SEQUENCE</scope>
    <source>
        <strain evidence="5">USNM1676648</strain>
        <tissue evidence="5">Polyp</tissue>
    </source>
</reference>
<dbReference type="PANTHER" id="PTHR34523">
    <property type="entry name" value="COILED-COIL DOMAIN-CONTAINING PROTEIN 138"/>
    <property type="match status" value="1"/>
</dbReference>
<comment type="caution">
    <text evidence="5">The sequence shown here is derived from an EMBL/GenBank/DDBJ whole genome shotgun (WGS) entry which is preliminary data.</text>
</comment>
<feature type="domain" description="Coiled-coil" evidence="3">
    <location>
        <begin position="320"/>
        <end position="384"/>
    </location>
</feature>
<protein>
    <submittedName>
        <fullName evidence="5">Uncharacterized protein</fullName>
    </submittedName>
</protein>
<dbReference type="OrthoDB" id="2161164at2759"/>
<dbReference type="Pfam" id="PF21037">
    <property type="entry name" value="CCDC138_cc"/>
    <property type="match status" value="1"/>
</dbReference>
<dbReference type="EMBL" id="MU827801">
    <property type="protein sequence ID" value="KAJ7327344.1"/>
    <property type="molecule type" value="Genomic_DNA"/>
</dbReference>
<evidence type="ECO:0000313" key="6">
    <source>
        <dbReference type="Proteomes" id="UP001163046"/>
    </source>
</evidence>
<evidence type="ECO:0000259" key="4">
    <source>
        <dbReference type="Pfam" id="PF21037"/>
    </source>
</evidence>
<feature type="domain" description="Coiled-coil-domain-containing protein 138 coiled-coil" evidence="4">
    <location>
        <begin position="1"/>
        <end position="44"/>
    </location>
</feature>
<feature type="domain" description="Coiled-coil" evidence="3">
    <location>
        <begin position="192"/>
        <end position="281"/>
    </location>
</feature>
<dbReference type="InterPro" id="IPR038798">
    <property type="entry name" value="CCDC138"/>
</dbReference>
<dbReference type="PANTHER" id="PTHR34523:SF1">
    <property type="entry name" value="COILED-COIL DOMAIN-CONTAINING PROTEIN 138"/>
    <property type="match status" value="1"/>
</dbReference>
<keyword evidence="6" id="KW-1185">Reference proteome</keyword>
<dbReference type="AlphaFoldDB" id="A0A9W9Y9E4"/>
<sequence length="384" mass="43597">MKESFDTIKTANDSLKKQITDLEQQNRKLETQALSVQHRLANLQVYPNPRLLDSTELPRITIIIVITVRALDYRIFSFLFILPSREKNEFLQRNSKPDDKQIEKQRNNKLTSHGKEEVVTKSVSFSQNKVNFAGLFEVLGVLLEWISEAHLQKMPTFQDSPQGRLQEQQLDFPSALVHEKCLKILPGIVVFMEQTVQGSQRTALASTLRHIGEELYKPQVTKVSGKREILQKSDKQKVDIYFNRPNIAVRILSSLIILKTLSRVDYLAHVFDVLKTDLKDDVPLDKGNEDSANEIAPDQRALMAQLAPAECRLSPTDHRSAALLGSAVDVMLLMSVDSPFTAAFLDSCSNELWFRTAVNLLQHKGLDPKILEKLSIVLQRLSKM</sequence>
<dbReference type="Pfam" id="PF21035">
    <property type="entry name" value="CCDC138_C"/>
    <property type="match status" value="2"/>
</dbReference>
<gene>
    <name evidence="5" type="ORF">OS493_027033</name>
</gene>
<dbReference type="Gene3D" id="1.20.5.340">
    <property type="match status" value="1"/>
</dbReference>
<dbReference type="Proteomes" id="UP001163046">
    <property type="component" value="Unassembled WGS sequence"/>
</dbReference>
<evidence type="ECO:0000256" key="2">
    <source>
        <dbReference type="SAM" id="MobiDB-lite"/>
    </source>
</evidence>
<evidence type="ECO:0000259" key="3">
    <source>
        <dbReference type="Pfam" id="PF21035"/>
    </source>
</evidence>
<keyword evidence="1" id="KW-0175">Coiled coil</keyword>
<evidence type="ECO:0000313" key="5">
    <source>
        <dbReference type="EMBL" id="KAJ7327344.1"/>
    </source>
</evidence>
<proteinExistence type="predicted"/>
<accession>A0A9W9Y9E4</accession>
<feature type="compositionally biased region" description="Basic and acidic residues" evidence="2">
    <location>
        <begin position="92"/>
        <end position="106"/>
    </location>
</feature>
<dbReference type="InterPro" id="IPR048750">
    <property type="entry name" value="CCDC138_C"/>
</dbReference>
<evidence type="ECO:0000256" key="1">
    <source>
        <dbReference type="SAM" id="Coils"/>
    </source>
</evidence>
<feature type="region of interest" description="Disordered" evidence="2">
    <location>
        <begin position="92"/>
        <end position="114"/>
    </location>
</feature>